<feature type="region of interest" description="Disordered" evidence="2">
    <location>
        <begin position="1"/>
        <end position="40"/>
    </location>
</feature>
<dbReference type="AlphaFoldDB" id="A0A1B6D6C7"/>
<reference evidence="3" key="1">
    <citation type="submission" date="2015-12" db="EMBL/GenBank/DDBJ databases">
        <title>De novo transcriptome assembly of four potential Pierce s Disease insect vectors from Arizona vineyards.</title>
        <authorList>
            <person name="Tassone E.E."/>
        </authorList>
    </citation>
    <scope>NUCLEOTIDE SEQUENCE</scope>
</reference>
<dbReference type="Pfam" id="PF14854">
    <property type="entry name" value="LURAP"/>
    <property type="match status" value="1"/>
</dbReference>
<name>A0A1B6D6C7_9HEMI</name>
<accession>A0A1B6D6C7</accession>
<evidence type="ECO:0008006" key="4">
    <source>
        <dbReference type="Google" id="ProtNLM"/>
    </source>
</evidence>
<dbReference type="PANTHER" id="PTHR46949">
    <property type="entry name" value="LEUCINE REPEAT ADAPTER PROTEIN 25"/>
    <property type="match status" value="1"/>
</dbReference>
<dbReference type="EMBL" id="GEDC01016057">
    <property type="protein sequence ID" value="JAS21241.1"/>
    <property type="molecule type" value="Transcribed_RNA"/>
</dbReference>
<evidence type="ECO:0000256" key="1">
    <source>
        <dbReference type="ARBA" id="ARBA00038125"/>
    </source>
</evidence>
<sequence>MSALQGLPPLPKSLSGVNLLESDSEMEKVKPPPPPPRKLTTLDTKLSILRKEMFELREMDLSLLSQLWSLNESIQEFRQMQEAHFPPSPSSDAEDEMLYSNLSTLPEHQPYYHELSSSSSRSSTMDMGDV</sequence>
<feature type="region of interest" description="Disordered" evidence="2">
    <location>
        <begin position="80"/>
        <end position="130"/>
    </location>
</feature>
<proteinExistence type="inferred from homology"/>
<evidence type="ECO:0000256" key="2">
    <source>
        <dbReference type="SAM" id="MobiDB-lite"/>
    </source>
</evidence>
<dbReference type="PANTHER" id="PTHR46949:SF1">
    <property type="entry name" value="AT07979P2"/>
    <property type="match status" value="1"/>
</dbReference>
<protein>
    <recommendedName>
        <fullName evidence="4">Protein FAM89A</fullName>
    </recommendedName>
</protein>
<comment type="similarity">
    <text evidence="1">Belongs to the FAM89 family.</text>
</comment>
<gene>
    <name evidence="3" type="ORF">g.43969</name>
</gene>
<organism evidence="3">
    <name type="scientific">Clastoptera arizonana</name>
    <name type="common">Arizona spittle bug</name>
    <dbReference type="NCBI Taxonomy" id="38151"/>
    <lineage>
        <taxon>Eukaryota</taxon>
        <taxon>Metazoa</taxon>
        <taxon>Ecdysozoa</taxon>
        <taxon>Arthropoda</taxon>
        <taxon>Hexapoda</taxon>
        <taxon>Insecta</taxon>
        <taxon>Pterygota</taxon>
        <taxon>Neoptera</taxon>
        <taxon>Paraneoptera</taxon>
        <taxon>Hemiptera</taxon>
        <taxon>Auchenorrhyncha</taxon>
        <taxon>Cercopoidea</taxon>
        <taxon>Clastopteridae</taxon>
        <taxon>Clastoptera</taxon>
    </lineage>
</organism>
<dbReference type="InterPro" id="IPR039499">
    <property type="entry name" value="LURA1/LRA25"/>
</dbReference>
<evidence type="ECO:0000313" key="3">
    <source>
        <dbReference type="EMBL" id="JAS21241.1"/>
    </source>
</evidence>